<reference evidence="9 10" key="1">
    <citation type="journal article" date="2017" name="Gigascience">
        <title>Draft genome of the honey bee ectoparasitic mite, Tropilaelaps mercedesae, is shaped by the parasitic life history.</title>
        <authorList>
            <person name="Dong X."/>
            <person name="Armstrong S.D."/>
            <person name="Xia D."/>
            <person name="Makepeace B.L."/>
            <person name="Darby A.C."/>
            <person name="Kadowaki T."/>
        </authorList>
    </citation>
    <scope>NUCLEOTIDE SEQUENCE [LARGE SCALE GENOMIC DNA]</scope>
    <source>
        <strain evidence="9">Wuxi-XJTLU</strain>
    </source>
</reference>
<dbReference type="AlphaFoldDB" id="A0A1V9XAP3"/>
<accession>A0A1V9XAP3</accession>
<dbReference type="InterPro" id="IPR011009">
    <property type="entry name" value="Kinase-like_dom_sf"/>
</dbReference>
<keyword evidence="4" id="KW-0547">Nucleotide-binding</keyword>
<dbReference type="GO" id="GO:0005634">
    <property type="term" value="C:nucleus"/>
    <property type="evidence" value="ECO:0007669"/>
    <property type="project" value="TreeGrafter"/>
</dbReference>
<dbReference type="OrthoDB" id="1732493at2759"/>
<comment type="similarity">
    <text evidence="1">Belongs to the protein kinase superfamily. CMGC Ser/Thr protein kinase family. CDC2/CDKX subfamily.</text>
</comment>
<keyword evidence="5 9" id="KW-0418">Kinase</keyword>
<dbReference type="GO" id="GO:0005524">
    <property type="term" value="F:ATP binding"/>
    <property type="evidence" value="ECO:0007669"/>
    <property type="project" value="UniProtKB-KW"/>
</dbReference>
<dbReference type="InterPro" id="IPR008271">
    <property type="entry name" value="Ser/Thr_kinase_AS"/>
</dbReference>
<name>A0A1V9XAP3_9ACAR</name>
<dbReference type="GO" id="GO:0007346">
    <property type="term" value="P:regulation of mitotic cell cycle"/>
    <property type="evidence" value="ECO:0007669"/>
    <property type="project" value="TreeGrafter"/>
</dbReference>
<proteinExistence type="inferred from homology"/>
<dbReference type="SUPFAM" id="SSF56112">
    <property type="entry name" value="Protein kinase-like (PK-like)"/>
    <property type="match status" value="1"/>
</dbReference>
<dbReference type="FunFam" id="1.10.510.10:FF:000624">
    <property type="entry name" value="Mitogen-activated protein kinase"/>
    <property type="match status" value="1"/>
</dbReference>
<sequence>MFDSDEEFEASTGQGPSKLVADFVAGLPEHLRENAAPLTNFTHAGFIARGSFGQVYKAINPDGHPVALKKLSLHQFDNRRHQIARKDSFREIKVLASLKHRNVAQLLRVVLGSSDVYLAVELCPVQVLSVAKHNLPMPIVKSITWQLMTGLKYIHACGLIHRDIKIDNLMLKEGVLKIGDFGSTASVKEEVWTPQVVTLWYRPPEILLGCPHQTCAVDVWSAGCVMAELFLGRPLFGGFSELNQINLIVDMLGTPTEEDWPGLNRLPVMECMELNQRDRRFTDELAPVTSKAARKLLAGMLVYNPESRLSAANCLGENYFVEQPEMATESEVAKFCDSVGVAQQLSGFRQYASNDANDNSENISGPDEKNSEKLEKVRKKLRLDL</sequence>
<dbReference type="PANTHER" id="PTHR24056">
    <property type="entry name" value="CELL DIVISION PROTEIN KINASE"/>
    <property type="match status" value="1"/>
</dbReference>
<dbReference type="PANTHER" id="PTHR24056:SF508">
    <property type="entry name" value="CYCLIN-DEPENDENT KINASE 10"/>
    <property type="match status" value="1"/>
</dbReference>
<dbReference type="Proteomes" id="UP000192247">
    <property type="component" value="Unassembled WGS sequence"/>
</dbReference>
<dbReference type="InterPro" id="IPR000719">
    <property type="entry name" value="Prot_kinase_dom"/>
</dbReference>
<evidence type="ECO:0000256" key="5">
    <source>
        <dbReference type="ARBA" id="ARBA00022777"/>
    </source>
</evidence>
<evidence type="ECO:0000256" key="3">
    <source>
        <dbReference type="ARBA" id="ARBA00022679"/>
    </source>
</evidence>
<keyword evidence="2" id="KW-0723">Serine/threonine-protein kinase</keyword>
<comment type="caution">
    <text evidence="9">The sequence shown here is derived from an EMBL/GenBank/DDBJ whole genome shotgun (WGS) entry which is preliminary data.</text>
</comment>
<dbReference type="PROSITE" id="PS00108">
    <property type="entry name" value="PROTEIN_KINASE_ST"/>
    <property type="match status" value="1"/>
</dbReference>
<keyword evidence="10" id="KW-1185">Reference proteome</keyword>
<feature type="compositionally biased region" description="Polar residues" evidence="7">
    <location>
        <begin position="352"/>
        <end position="363"/>
    </location>
</feature>
<evidence type="ECO:0000259" key="8">
    <source>
        <dbReference type="PROSITE" id="PS50011"/>
    </source>
</evidence>
<feature type="domain" description="Protein kinase" evidence="8">
    <location>
        <begin position="41"/>
        <end position="320"/>
    </location>
</feature>
<dbReference type="GO" id="GO:0004674">
    <property type="term" value="F:protein serine/threonine kinase activity"/>
    <property type="evidence" value="ECO:0007669"/>
    <property type="project" value="UniProtKB-KW"/>
</dbReference>
<gene>
    <name evidence="9" type="ORF">BIW11_01657</name>
</gene>
<evidence type="ECO:0000256" key="1">
    <source>
        <dbReference type="ARBA" id="ARBA00006485"/>
    </source>
</evidence>
<evidence type="ECO:0000313" key="10">
    <source>
        <dbReference type="Proteomes" id="UP000192247"/>
    </source>
</evidence>
<dbReference type="InterPro" id="IPR050108">
    <property type="entry name" value="CDK"/>
</dbReference>
<protein>
    <submittedName>
        <fullName evidence="9">Cyclin-dependent kinase 11A-like</fullName>
    </submittedName>
</protein>
<dbReference type="EMBL" id="MNPL01016968">
    <property type="protein sequence ID" value="OQR70609.1"/>
    <property type="molecule type" value="Genomic_DNA"/>
</dbReference>
<dbReference type="Gene3D" id="1.10.510.10">
    <property type="entry name" value="Transferase(Phosphotransferase) domain 1"/>
    <property type="match status" value="1"/>
</dbReference>
<evidence type="ECO:0000256" key="7">
    <source>
        <dbReference type="SAM" id="MobiDB-lite"/>
    </source>
</evidence>
<dbReference type="Gene3D" id="3.30.200.20">
    <property type="entry name" value="Phosphorylase Kinase, domain 1"/>
    <property type="match status" value="1"/>
</dbReference>
<dbReference type="STRING" id="418985.A0A1V9XAP3"/>
<evidence type="ECO:0000256" key="6">
    <source>
        <dbReference type="ARBA" id="ARBA00022840"/>
    </source>
</evidence>
<dbReference type="PROSITE" id="PS50011">
    <property type="entry name" value="PROTEIN_KINASE_DOM"/>
    <property type="match status" value="1"/>
</dbReference>
<evidence type="ECO:0000256" key="4">
    <source>
        <dbReference type="ARBA" id="ARBA00022741"/>
    </source>
</evidence>
<feature type="region of interest" description="Disordered" evidence="7">
    <location>
        <begin position="352"/>
        <end position="378"/>
    </location>
</feature>
<dbReference type="SMART" id="SM00220">
    <property type="entry name" value="S_TKc"/>
    <property type="match status" value="1"/>
</dbReference>
<dbReference type="Pfam" id="PF00069">
    <property type="entry name" value="Pkinase"/>
    <property type="match status" value="1"/>
</dbReference>
<evidence type="ECO:0000313" key="9">
    <source>
        <dbReference type="EMBL" id="OQR70609.1"/>
    </source>
</evidence>
<keyword evidence="3" id="KW-0808">Transferase</keyword>
<organism evidence="9 10">
    <name type="scientific">Tropilaelaps mercedesae</name>
    <dbReference type="NCBI Taxonomy" id="418985"/>
    <lineage>
        <taxon>Eukaryota</taxon>
        <taxon>Metazoa</taxon>
        <taxon>Ecdysozoa</taxon>
        <taxon>Arthropoda</taxon>
        <taxon>Chelicerata</taxon>
        <taxon>Arachnida</taxon>
        <taxon>Acari</taxon>
        <taxon>Parasitiformes</taxon>
        <taxon>Mesostigmata</taxon>
        <taxon>Gamasina</taxon>
        <taxon>Dermanyssoidea</taxon>
        <taxon>Laelapidae</taxon>
        <taxon>Tropilaelaps</taxon>
    </lineage>
</organism>
<evidence type="ECO:0000256" key="2">
    <source>
        <dbReference type="ARBA" id="ARBA00022527"/>
    </source>
</evidence>
<keyword evidence="6" id="KW-0067">ATP-binding</keyword>
<dbReference type="InParanoid" id="A0A1V9XAP3"/>
<feature type="compositionally biased region" description="Basic and acidic residues" evidence="7">
    <location>
        <begin position="366"/>
        <end position="375"/>
    </location>
</feature>